<comment type="caution">
    <text evidence="2">The sequence shown here is derived from an EMBL/GenBank/DDBJ whole genome shotgun (WGS) entry which is preliminary data.</text>
</comment>
<protein>
    <submittedName>
        <fullName evidence="2">Tannase</fullName>
    </submittedName>
</protein>
<keyword evidence="3" id="KW-1185">Reference proteome</keyword>
<dbReference type="Proteomes" id="UP000051739">
    <property type="component" value="Unassembled WGS sequence"/>
</dbReference>
<sequence>MLKIRVDQYQTKALLNGFLYREYRDLTYVERPVSEIQQLNLFIPQAYYQQESINGYTAATAPIFVPNTVGDYLPGPADFPGNDQWPSRSKTIEAALQRGYVVASPGLRGRTQQNESGDYIGKAPAFIVDLKAAIRFLRHNADHLPGNYERIITNGTSAGGATSALAGVSGNHPFFQPLLDELGAAKESDAIYAASCYCPIHNLEHADLAYEWQFNGITTYHNQQMDFKTDPPRAIAVDGELTNEQQKLSKELKQGFRAYFNQLNLHDQQGKELTIDQDGKGSFLKLIQALIMQSAQQVLNEGQTLSAEAGLTVVDQQVVGIDWPQYLAYIGRKKAVPAFDDLTLASAENDLFGTRQIPQQHFTDFGQLNSQVKASQADPALVAAVNPIHYLTETSGQTAHYWRIRHGASDRDTAFSIPLILALFLQDQGKQVDFAYPWGIGHDGDYDLVALFDWIDQICQ</sequence>
<dbReference type="AlphaFoldDB" id="A0A0R1V835"/>
<dbReference type="InterPro" id="IPR029058">
    <property type="entry name" value="AB_hydrolase_fold"/>
</dbReference>
<dbReference type="SUPFAM" id="SSF53474">
    <property type="entry name" value="alpha/beta-Hydrolases"/>
    <property type="match status" value="1"/>
</dbReference>
<reference evidence="2 3" key="1">
    <citation type="journal article" date="2015" name="Genome Announc.">
        <title>Expanding the biotechnology potential of lactobacilli through comparative genomics of 213 strains and associated genera.</title>
        <authorList>
            <person name="Sun Z."/>
            <person name="Harris H.M."/>
            <person name="McCann A."/>
            <person name="Guo C."/>
            <person name="Argimon S."/>
            <person name="Zhang W."/>
            <person name="Yang X."/>
            <person name="Jeffery I.B."/>
            <person name="Cooney J.C."/>
            <person name="Kagawa T.F."/>
            <person name="Liu W."/>
            <person name="Song Y."/>
            <person name="Salvetti E."/>
            <person name="Wrobel A."/>
            <person name="Rasinkangas P."/>
            <person name="Parkhill J."/>
            <person name="Rea M.C."/>
            <person name="O'Sullivan O."/>
            <person name="Ritari J."/>
            <person name="Douillard F.P."/>
            <person name="Paul Ross R."/>
            <person name="Yang R."/>
            <person name="Briner A.E."/>
            <person name="Felis G.E."/>
            <person name="de Vos W.M."/>
            <person name="Barrangou R."/>
            <person name="Klaenhammer T.R."/>
            <person name="Caufield P.W."/>
            <person name="Cui Y."/>
            <person name="Zhang H."/>
            <person name="O'Toole P.W."/>
        </authorList>
    </citation>
    <scope>NUCLEOTIDE SEQUENCE [LARGE SCALE GENOMIC DNA]</scope>
    <source>
        <strain evidence="2 3">DSM 16045</strain>
    </source>
</reference>
<dbReference type="PATRIC" id="fig|1423749.3.peg.495"/>
<evidence type="ECO:0000313" key="2">
    <source>
        <dbReference type="EMBL" id="KRM01697.1"/>
    </source>
</evidence>
<dbReference type="Gene3D" id="3.40.50.1820">
    <property type="entry name" value="alpha/beta hydrolase"/>
    <property type="match status" value="1"/>
</dbReference>
<name>A0A0R1V835_9LACO</name>
<proteinExistence type="predicted"/>
<evidence type="ECO:0000313" key="3">
    <source>
        <dbReference type="Proteomes" id="UP000051739"/>
    </source>
</evidence>
<feature type="domain" description="BD-FAE-like" evidence="1">
    <location>
        <begin position="88"/>
        <end position="179"/>
    </location>
</feature>
<dbReference type="RefSeq" id="WP_235806093.1">
    <property type="nucleotide sequence ID" value="NZ_AZFN01000015.1"/>
</dbReference>
<dbReference type="InterPro" id="IPR049492">
    <property type="entry name" value="BD-FAE-like_dom"/>
</dbReference>
<dbReference type="NCBIfam" id="NF041556">
    <property type="entry name" value="tannase_B"/>
    <property type="match status" value="1"/>
</dbReference>
<accession>A0A0R1V835</accession>
<organism evidence="2 3">
    <name type="scientific">Limosilactobacillus gastricus DSM 16045</name>
    <dbReference type="NCBI Taxonomy" id="1423749"/>
    <lineage>
        <taxon>Bacteria</taxon>
        <taxon>Bacillati</taxon>
        <taxon>Bacillota</taxon>
        <taxon>Bacilli</taxon>
        <taxon>Lactobacillales</taxon>
        <taxon>Lactobacillaceae</taxon>
        <taxon>Limosilactobacillus</taxon>
    </lineage>
</organism>
<dbReference type="Pfam" id="PF20434">
    <property type="entry name" value="BD-FAE"/>
    <property type="match status" value="1"/>
</dbReference>
<dbReference type="EMBL" id="AZFN01000015">
    <property type="protein sequence ID" value="KRM01697.1"/>
    <property type="molecule type" value="Genomic_DNA"/>
</dbReference>
<dbReference type="InterPro" id="IPR048124">
    <property type="entry name" value="Tannase_B"/>
</dbReference>
<evidence type="ECO:0000259" key="1">
    <source>
        <dbReference type="Pfam" id="PF20434"/>
    </source>
</evidence>
<gene>
    <name evidence="2" type="ORF">FC60_GL000491</name>
</gene>